<feature type="transmembrane region" description="Helical" evidence="1">
    <location>
        <begin position="80"/>
        <end position="103"/>
    </location>
</feature>
<evidence type="ECO:0000256" key="1">
    <source>
        <dbReference type="SAM" id="Phobius"/>
    </source>
</evidence>
<keyword evidence="1" id="KW-0812">Transmembrane</keyword>
<sequence length="343" mass="40680">MWISTSFSFFYWTLGAVEYEEDYGTSKFVCVSYLYVFIYLPNFCVNLVHCTISILLITYYRKTHEHCCGLRLNNFNIRTFYVVIMNLALCDVLFFFCISWIAMAKGDEEKNYQTKCFVLLNPLFQRAYMVFALYKMFTNHMLKRRGEGIQLREKQHHGGSVTTLAFTTIFMIIEMCFYLFCDIYEISLHYSLGPTNADFFFSLKNGKTIVRTTFALLSPFQLLALSSFNPDFQSTMQRYLNGTYVFNVTTQKTIGGDTKVTVNYEPLPEPSKLTWLAWLYYKWCRCYFFVCIFRRFLDLVEDSARNRRQRQRQKRLNRAIARERKANGKKLYTKVFIVKTNDL</sequence>
<evidence type="ECO:0000313" key="2">
    <source>
        <dbReference type="EMBL" id="EGT43196.1"/>
    </source>
</evidence>
<feature type="transmembrane region" description="Helical" evidence="1">
    <location>
        <begin position="123"/>
        <end position="142"/>
    </location>
</feature>
<feature type="transmembrane region" description="Helical" evidence="1">
    <location>
        <begin position="163"/>
        <end position="180"/>
    </location>
</feature>
<dbReference type="OrthoDB" id="5787810at2759"/>
<organism evidence="3">
    <name type="scientific">Caenorhabditis brenneri</name>
    <name type="common">Nematode worm</name>
    <dbReference type="NCBI Taxonomy" id="135651"/>
    <lineage>
        <taxon>Eukaryota</taxon>
        <taxon>Metazoa</taxon>
        <taxon>Ecdysozoa</taxon>
        <taxon>Nematoda</taxon>
        <taxon>Chromadorea</taxon>
        <taxon>Rhabditida</taxon>
        <taxon>Rhabditina</taxon>
        <taxon>Rhabditomorpha</taxon>
        <taxon>Rhabditoidea</taxon>
        <taxon>Rhabditidae</taxon>
        <taxon>Peloderinae</taxon>
        <taxon>Caenorhabditis</taxon>
    </lineage>
</organism>
<name>G0MSL1_CAEBE</name>
<protein>
    <submittedName>
        <fullName evidence="2">Uncharacterized protein</fullName>
    </submittedName>
</protein>
<evidence type="ECO:0000313" key="3">
    <source>
        <dbReference type="Proteomes" id="UP000008068"/>
    </source>
</evidence>
<dbReference type="eggNOG" id="ENOG502TGV6">
    <property type="taxonomic scope" value="Eukaryota"/>
</dbReference>
<accession>G0MSL1</accession>
<reference evidence="3" key="1">
    <citation type="submission" date="2011-07" db="EMBL/GenBank/DDBJ databases">
        <authorList>
            <consortium name="Caenorhabditis brenneri Sequencing and Analysis Consortium"/>
            <person name="Wilson R.K."/>
        </authorList>
    </citation>
    <scope>NUCLEOTIDE SEQUENCE [LARGE SCALE GENOMIC DNA]</scope>
    <source>
        <strain evidence="3">PB2801</strain>
    </source>
</reference>
<proteinExistence type="predicted"/>
<keyword evidence="3" id="KW-1185">Reference proteome</keyword>
<gene>
    <name evidence="2" type="ORF">CAEBREN_12881</name>
</gene>
<keyword evidence="1" id="KW-1133">Transmembrane helix</keyword>
<dbReference type="AlphaFoldDB" id="G0MSL1"/>
<feature type="transmembrane region" description="Helical" evidence="1">
    <location>
        <begin position="33"/>
        <end position="59"/>
    </location>
</feature>
<dbReference type="OMA" id="ISWIAMA"/>
<dbReference type="HOGENOM" id="CLU_048642_0_0_1"/>
<dbReference type="Proteomes" id="UP000008068">
    <property type="component" value="Unassembled WGS sequence"/>
</dbReference>
<dbReference type="EMBL" id="GL379810">
    <property type="protein sequence ID" value="EGT43196.1"/>
    <property type="molecule type" value="Genomic_DNA"/>
</dbReference>
<dbReference type="InParanoid" id="G0MSL1"/>
<keyword evidence="1" id="KW-0472">Membrane</keyword>